<reference evidence="1 2" key="1">
    <citation type="submission" date="2017-09" db="EMBL/GenBank/DDBJ databases">
        <title>Depth-based differentiation of microbial function through sediment-hosted aquifers and enrichment of novel symbionts in the deep terrestrial subsurface.</title>
        <authorList>
            <person name="Probst A.J."/>
            <person name="Ladd B."/>
            <person name="Jarett J.K."/>
            <person name="Geller-Mcgrath D.E."/>
            <person name="Sieber C.M."/>
            <person name="Emerson J.B."/>
            <person name="Anantharaman K."/>
            <person name="Thomas B.C."/>
            <person name="Malmstrom R."/>
            <person name="Stieglmeier M."/>
            <person name="Klingl A."/>
            <person name="Woyke T."/>
            <person name="Ryan C.M."/>
            <person name="Banfield J.F."/>
        </authorList>
    </citation>
    <scope>NUCLEOTIDE SEQUENCE [LARGE SCALE GENOMIC DNA]</scope>
    <source>
        <strain evidence="1">CG10_big_fil_rev_8_21_14_0_10_32_10</strain>
    </source>
</reference>
<protein>
    <submittedName>
        <fullName evidence="1">Uncharacterized protein</fullName>
    </submittedName>
</protein>
<proteinExistence type="predicted"/>
<dbReference type="EMBL" id="PCXU01000011">
    <property type="protein sequence ID" value="PIR43788.1"/>
    <property type="molecule type" value="Genomic_DNA"/>
</dbReference>
<dbReference type="Proteomes" id="UP000230214">
    <property type="component" value="Unassembled WGS sequence"/>
</dbReference>
<organism evidence="1 2">
    <name type="scientific">candidate division WWE3 bacterium CG10_big_fil_rev_8_21_14_0_10_32_10</name>
    <dbReference type="NCBI Taxonomy" id="1975090"/>
    <lineage>
        <taxon>Bacteria</taxon>
        <taxon>Katanobacteria</taxon>
    </lineage>
</organism>
<gene>
    <name evidence="1" type="ORF">COV24_00930</name>
</gene>
<comment type="caution">
    <text evidence="1">The sequence shown here is derived from an EMBL/GenBank/DDBJ whole genome shotgun (WGS) entry which is preliminary data.</text>
</comment>
<accession>A0A2H0RB95</accession>
<evidence type="ECO:0000313" key="1">
    <source>
        <dbReference type="EMBL" id="PIR43788.1"/>
    </source>
</evidence>
<dbReference type="AlphaFoldDB" id="A0A2H0RB95"/>
<sequence>MNDRIRKYLIEGTVMFISDKGDKDIGVTPKNLDEFMQNYISKHPNYLYYGIRYTGRYSDGVHLDFVIYTDDPLEGNKKGMLEKHFSKGLKHVLTKEYGSAYKGNDVTHCLKSTYMNLDLANKIYKEQS</sequence>
<evidence type="ECO:0000313" key="2">
    <source>
        <dbReference type="Proteomes" id="UP000230214"/>
    </source>
</evidence>
<name>A0A2H0RB95_UNCKA</name>